<evidence type="ECO:0000313" key="2">
    <source>
        <dbReference type="Proteomes" id="UP000062160"/>
    </source>
</evidence>
<dbReference type="STRING" id="224999.GCA_001485475_02160"/>
<protein>
    <submittedName>
        <fullName evidence="1">Uncharacterized protein</fullName>
    </submittedName>
</protein>
<dbReference type="RefSeq" id="WP_059033917.1">
    <property type="nucleotide sequence ID" value="NZ_BSDN01000004.1"/>
</dbReference>
<dbReference type="EMBL" id="DF977003">
    <property type="protein sequence ID" value="GAQ26121.1"/>
    <property type="molecule type" value="Genomic_DNA"/>
</dbReference>
<accession>A0A0U9HH03</accession>
<dbReference type="AlphaFoldDB" id="A0A0U9HH03"/>
<keyword evidence="2" id="KW-1185">Reference proteome</keyword>
<dbReference type="Proteomes" id="UP000062160">
    <property type="component" value="Unassembled WGS sequence"/>
</dbReference>
<evidence type="ECO:0000313" key="1">
    <source>
        <dbReference type="EMBL" id="GAQ26121.1"/>
    </source>
</evidence>
<sequence>MRDVSLKVSYLKGLVDGLDIEDAKTKRAITEIINVMSDIAEAVDDLEVMMEDTQEYMESIDEDLGELESEVYGDDEDYDDYEDDEDYEFDDEGFIEVDCPNCHEVVYIDKDFIEDNKAECPNCNAVIDIEQ</sequence>
<dbReference type="OrthoDB" id="2381377at2"/>
<reference evidence="1" key="1">
    <citation type="journal article" date="2016" name="Genome Announc.">
        <title>Draft Genome Sequence of the Syntrophic Lactate-Degrading Bacterium Tepidanaerobacter syntrophicus JLT.</title>
        <authorList>
            <person name="Matsuura N."/>
            <person name="Ohashi A."/>
            <person name="Tourlousse D.M."/>
            <person name="Sekiguchi Y."/>
        </authorList>
    </citation>
    <scope>NUCLEOTIDE SEQUENCE [LARGE SCALE GENOMIC DNA]</scope>
    <source>
        <strain evidence="1">JL</strain>
    </source>
</reference>
<name>A0A0U9HH03_9FIRM</name>
<dbReference type="NCBIfam" id="NF045650">
    <property type="entry name" value="CD1247_Nterm"/>
    <property type="match status" value="1"/>
</dbReference>
<dbReference type="InterPro" id="IPR054688">
    <property type="entry name" value="CD1247_N"/>
</dbReference>
<proteinExistence type="predicted"/>
<organism evidence="1">
    <name type="scientific">Tepidanaerobacter syntrophicus</name>
    <dbReference type="NCBI Taxonomy" id="224999"/>
    <lineage>
        <taxon>Bacteria</taxon>
        <taxon>Bacillati</taxon>
        <taxon>Bacillota</taxon>
        <taxon>Clostridia</taxon>
        <taxon>Thermosediminibacterales</taxon>
        <taxon>Tepidanaerobacteraceae</taxon>
        <taxon>Tepidanaerobacter</taxon>
    </lineage>
</organism>
<gene>
    <name evidence="1" type="ORF">TSYNT_9380</name>
</gene>